<accession>A0ABQ5NYD9</accession>
<evidence type="ECO:0000256" key="1">
    <source>
        <dbReference type="SAM" id="MobiDB-lite"/>
    </source>
</evidence>
<keyword evidence="4" id="KW-1185">Reference proteome</keyword>
<feature type="compositionally biased region" description="Low complexity" evidence="1">
    <location>
        <begin position="46"/>
        <end position="69"/>
    </location>
</feature>
<sequence length="100" mass="10699">MTTTTLFSWLALLLAAALVLLPSLVGHLRERRIDRQLREAERGHRPSAPARAAAPAPGQAAAPAPTSARAADRPRGWDPGATRHEAPVRETAVRETAARP</sequence>
<feature type="region of interest" description="Disordered" evidence="1">
    <location>
        <begin position="36"/>
        <end position="100"/>
    </location>
</feature>
<evidence type="ECO:0000313" key="4">
    <source>
        <dbReference type="Proteomes" id="UP001291653"/>
    </source>
</evidence>
<dbReference type="Proteomes" id="UP001291653">
    <property type="component" value="Unassembled WGS sequence"/>
</dbReference>
<keyword evidence="2" id="KW-0472">Membrane</keyword>
<feature type="compositionally biased region" description="Basic and acidic residues" evidence="1">
    <location>
        <begin position="70"/>
        <end position="100"/>
    </location>
</feature>
<gene>
    <name evidence="3" type="ORF">SYYSPA8_11760</name>
</gene>
<keyword evidence="2" id="KW-1133">Transmembrane helix</keyword>
<proteinExistence type="predicted"/>
<dbReference type="EMBL" id="BSBI01000004">
    <property type="protein sequence ID" value="GLF94971.1"/>
    <property type="molecule type" value="Genomic_DNA"/>
</dbReference>
<dbReference type="RefSeq" id="WP_323447054.1">
    <property type="nucleotide sequence ID" value="NZ_BSBI01000004.1"/>
</dbReference>
<evidence type="ECO:0000256" key="2">
    <source>
        <dbReference type="SAM" id="Phobius"/>
    </source>
</evidence>
<reference evidence="3 4" key="1">
    <citation type="submission" date="2022-10" db="EMBL/GenBank/DDBJ databases">
        <title>Draft genome sequence of Streptomyces sp. YSPA8.</title>
        <authorList>
            <person name="Moriuchi R."/>
            <person name="Dohra H."/>
            <person name="Yamamura H."/>
            <person name="Kodani S."/>
        </authorList>
    </citation>
    <scope>NUCLEOTIDE SEQUENCE [LARGE SCALE GENOMIC DNA]</scope>
    <source>
        <strain evidence="3 4">YSPA8</strain>
    </source>
</reference>
<organism evidence="3 4">
    <name type="scientific">Streptomyces yaizuensis</name>
    <dbReference type="NCBI Taxonomy" id="2989713"/>
    <lineage>
        <taxon>Bacteria</taxon>
        <taxon>Bacillati</taxon>
        <taxon>Actinomycetota</taxon>
        <taxon>Actinomycetes</taxon>
        <taxon>Kitasatosporales</taxon>
        <taxon>Streptomycetaceae</taxon>
        <taxon>Streptomyces</taxon>
    </lineage>
</organism>
<evidence type="ECO:0000313" key="3">
    <source>
        <dbReference type="EMBL" id="GLF94971.1"/>
    </source>
</evidence>
<comment type="caution">
    <text evidence="3">The sequence shown here is derived from an EMBL/GenBank/DDBJ whole genome shotgun (WGS) entry which is preliminary data.</text>
</comment>
<feature type="transmembrane region" description="Helical" evidence="2">
    <location>
        <begin position="6"/>
        <end position="28"/>
    </location>
</feature>
<name>A0ABQ5NYD9_9ACTN</name>
<protein>
    <submittedName>
        <fullName evidence="3">Uncharacterized protein</fullName>
    </submittedName>
</protein>
<keyword evidence="2" id="KW-0812">Transmembrane</keyword>